<keyword evidence="3 6" id="KW-0732">Signal</keyword>
<feature type="signal peptide" evidence="6">
    <location>
        <begin position="1"/>
        <end position="17"/>
    </location>
</feature>
<keyword evidence="9" id="KW-1185">Reference proteome</keyword>
<feature type="disulfide bond" evidence="5">
    <location>
        <begin position="168"/>
        <end position="195"/>
    </location>
</feature>
<dbReference type="SMART" id="SM00032">
    <property type="entry name" value="CCP"/>
    <property type="match status" value="3"/>
</dbReference>
<evidence type="ECO:0000256" key="3">
    <source>
        <dbReference type="ARBA" id="ARBA00022729"/>
    </source>
</evidence>
<dbReference type="Gene3D" id="2.10.70.10">
    <property type="entry name" value="Complement Module, domain 1"/>
    <property type="match status" value="3"/>
</dbReference>
<reference evidence="8" key="1">
    <citation type="submission" date="2018-05" db="EMBL/GenBank/DDBJ databases">
        <authorList>
            <person name="Datahose"/>
        </authorList>
    </citation>
    <scope>NUCLEOTIDE SEQUENCE</scope>
</reference>
<evidence type="ECO:0000313" key="8">
    <source>
        <dbReference type="Ensembl" id="ENSACLP00000071536.1"/>
    </source>
</evidence>
<comment type="subcellular location">
    <subcellularLocation>
        <location evidence="1">Virion</location>
    </subcellularLocation>
</comment>
<feature type="domain" description="Sushi" evidence="7">
    <location>
        <begin position="50"/>
        <end position="109"/>
    </location>
</feature>
<evidence type="ECO:0000313" key="9">
    <source>
        <dbReference type="Proteomes" id="UP000265100"/>
    </source>
</evidence>
<comment type="caution">
    <text evidence="5">Lacks conserved residue(s) required for the propagation of feature annotation.</text>
</comment>
<dbReference type="CDD" id="cd00033">
    <property type="entry name" value="CCP"/>
    <property type="match status" value="3"/>
</dbReference>
<evidence type="ECO:0000256" key="1">
    <source>
        <dbReference type="ARBA" id="ARBA00004328"/>
    </source>
</evidence>
<reference evidence="8" key="3">
    <citation type="submission" date="2025-09" db="UniProtKB">
        <authorList>
            <consortium name="Ensembl"/>
        </authorList>
    </citation>
    <scope>IDENTIFICATION</scope>
</reference>
<dbReference type="Pfam" id="PF00084">
    <property type="entry name" value="Sushi"/>
    <property type="match status" value="3"/>
</dbReference>
<keyword evidence="2 5" id="KW-0768">Sushi</keyword>
<feature type="domain" description="Sushi" evidence="7">
    <location>
        <begin position="231"/>
        <end position="284"/>
    </location>
</feature>
<proteinExistence type="predicted"/>
<dbReference type="PROSITE" id="PS50923">
    <property type="entry name" value="SUSHI"/>
    <property type="match status" value="3"/>
</dbReference>
<evidence type="ECO:0000256" key="6">
    <source>
        <dbReference type="SAM" id="SignalP"/>
    </source>
</evidence>
<dbReference type="GeneTree" id="ENSGT00940000177007"/>
<dbReference type="InterPro" id="IPR051503">
    <property type="entry name" value="ComplSys_Reg/VirEntry_Med"/>
</dbReference>
<evidence type="ECO:0000259" key="7">
    <source>
        <dbReference type="PROSITE" id="PS50923"/>
    </source>
</evidence>
<evidence type="ECO:0000256" key="5">
    <source>
        <dbReference type="PROSITE-ProRule" id="PRU00302"/>
    </source>
</evidence>
<organism evidence="8 9">
    <name type="scientific">Astatotilapia calliptera</name>
    <name type="common">Eastern happy</name>
    <name type="synonym">Chromis callipterus</name>
    <dbReference type="NCBI Taxonomy" id="8154"/>
    <lineage>
        <taxon>Eukaryota</taxon>
        <taxon>Metazoa</taxon>
        <taxon>Chordata</taxon>
        <taxon>Craniata</taxon>
        <taxon>Vertebrata</taxon>
        <taxon>Euteleostomi</taxon>
        <taxon>Actinopterygii</taxon>
        <taxon>Neopterygii</taxon>
        <taxon>Teleostei</taxon>
        <taxon>Neoteleostei</taxon>
        <taxon>Acanthomorphata</taxon>
        <taxon>Ovalentaria</taxon>
        <taxon>Cichlomorphae</taxon>
        <taxon>Cichliformes</taxon>
        <taxon>Cichlidae</taxon>
        <taxon>African cichlids</taxon>
        <taxon>Pseudocrenilabrinae</taxon>
        <taxon>Haplochromini</taxon>
        <taxon>Astatotilapia</taxon>
    </lineage>
</organism>
<protein>
    <recommendedName>
        <fullName evidence="7">Sushi domain-containing protein</fullName>
    </recommendedName>
</protein>
<keyword evidence="4 5" id="KW-1015">Disulfide bond</keyword>
<evidence type="ECO:0000256" key="4">
    <source>
        <dbReference type="ARBA" id="ARBA00023157"/>
    </source>
</evidence>
<dbReference type="Ensembl" id="ENSACLT00000056463.1">
    <property type="protein sequence ID" value="ENSACLP00000071536.1"/>
    <property type="gene ID" value="ENSACLG00000011972.2"/>
</dbReference>
<dbReference type="InterPro" id="IPR000436">
    <property type="entry name" value="Sushi_SCR_CCP_dom"/>
</dbReference>
<reference evidence="8" key="2">
    <citation type="submission" date="2025-08" db="UniProtKB">
        <authorList>
            <consortium name="Ensembl"/>
        </authorList>
    </citation>
    <scope>IDENTIFICATION</scope>
</reference>
<dbReference type="Proteomes" id="UP000265100">
    <property type="component" value="Chromosome 18"/>
</dbReference>
<evidence type="ECO:0000256" key="2">
    <source>
        <dbReference type="ARBA" id="ARBA00022659"/>
    </source>
</evidence>
<sequence length="372" mass="41931">MIVISSWFSCGLPLTAGAALLLDDLKMCIKYFAFALLWFPGVLHAQSTTQACDAPTLDGGFFAPKQETYSQGTKLSYTCNEGRTLAMKGWWATSTCHNGKWSHQLQCIGKSSTNKRPCSGINNVFESKSNFTESMNACSVPPKIPHAVIVHQDYQEVFAAGSEVQYECEDGYTAEGAHNTKSVCTQGSWTQGPTCRSSNEGDTRLRYTTMHYLSDSLVCFQKYSCVFISVQSCGNFPVIENAVAQQTSRYYLIYRCQRLYRLVGPERVKCISSGMWSDLPECRANFCAVNTDDNPEYKSVGTVHIENGEEERVECVKPHSWSLEQYSKVRCINGRVEATNCKYYCKLSMFERVSQKSFQCCVAYMLPRFYYL</sequence>
<dbReference type="InterPro" id="IPR035976">
    <property type="entry name" value="Sushi/SCR/CCP_sf"/>
</dbReference>
<dbReference type="PANTHER" id="PTHR45785:SF2">
    <property type="entry name" value="COMPLEMENT FACTOR H-RELATED"/>
    <property type="match status" value="1"/>
</dbReference>
<dbReference type="SUPFAM" id="SSF57535">
    <property type="entry name" value="Complement control module/SCR domain"/>
    <property type="match status" value="3"/>
</dbReference>
<feature type="chain" id="PRO_5044211712" description="Sushi domain-containing protein" evidence="6">
    <location>
        <begin position="18"/>
        <end position="372"/>
    </location>
</feature>
<dbReference type="AlphaFoldDB" id="A0AAX7V4I0"/>
<accession>A0AAX7V4I0</accession>
<dbReference type="PANTHER" id="PTHR45785">
    <property type="entry name" value="COMPLEMENT FACTOR H-RELATED"/>
    <property type="match status" value="1"/>
</dbReference>
<name>A0AAX7V4I0_ASTCA</name>
<feature type="domain" description="Sushi" evidence="7">
    <location>
        <begin position="136"/>
        <end position="197"/>
    </location>
</feature>